<dbReference type="AlphaFoldDB" id="X6P436"/>
<dbReference type="Proteomes" id="UP000023152">
    <property type="component" value="Unassembled WGS sequence"/>
</dbReference>
<evidence type="ECO:0000313" key="2">
    <source>
        <dbReference type="Proteomes" id="UP000023152"/>
    </source>
</evidence>
<gene>
    <name evidence="1" type="ORF">RFI_04140</name>
</gene>
<dbReference type="EMBL" id="ASPP01003789">
    <property type="protein sequence ID" value="ETO32966.1"/>
    <property type="molecule type" value="Genomic_DNA"/>
</dbReference>
<protein>
    <submittedName>
        <fullName evidence="1">Uncharacterized protein</fullName>
    </submittedName>
</protein>
<accession>X6P436</accession>
<evidence type="ECO:0000313" key="1">
    <source>
        <dbReference type="EMBL" id="ETO32966.1"/>
    </source>
</evidence>
<keyword evidence="2" id="KW-1185">Reference proteome</keyword>
<proteinExistence type="predicted"/>
<sequence length="131" mass="15509">MGNRNTTQKSHEKEDIQSQHLVNHFQTLKKISFAIYHFSINISVFDLSTFQFIKQDALLTKNNIQYHCFVSKSENEQEMMKINKQNYQLLLFCKNTGLSIKYDEDNNTFQFHQLPVCEDIVPLCKYACVYQ</sequence>
<name>X6P436_RETFI</name>
<organism evidence="1 2">
    <name type="scientific">Reticulomyxa filosa</name>
    <dbReference type="NCBI Taxonomy" id="46433"/>
    <lineage>
        <taxon>Eukaryota</taxon>
        <taxon>Sar</taxon>
        <taxon>Rhizaria</taxon>
        <taxon>Retaria</taxon>
        <taxon>Foraminifera</taxon>
        <taxon>Monothalamids</taxon>
        <taxon>Reticulomyxidae</taxon>
        <taxon>Reticulomyxa</taxon>
    </lineage>
</organism>
<comment type="caution">
    <text evidence="1">The sequence shown here is derived from an EMBL/GenBank/DDBJ whole genome shotgun (WGS) entry which is preliminary data.</text>
</comment>
<reference evidence="1 2" key="1">
    <citation type="journal article" date="2013" name="Curr. Biol.">
        <title>The Genome of the Foraminiferan Reticulomyxa filosa.</title>
        <authorList>
            <person name="Glockner G."/>
            <person name="Hulsmann N."/>
            <person name="Schleicher M."/>
            <person name="Noegel A.A."/>
            <person name="Eichinger L."/>
            <person name="Gallinger C."/>
            <person name="Pawlowski J."/>
            <person name="Sierra R."/>
            <person name="Euteneuer U."/>
            <person name="Pillet L."/>
            <person name="Moustafa A."/>
            <person name="Platzer M."/>
            <person name="Groth M."/>
            <person name="Szafranski K."/>
            <person name="Schliwa M."/>
        </authorList>
    </citation>
    <scope>NUCLEOTIDE SEQUENCE [LARGE SCALE GENOMIC DNA]</scope>
</reference>